<gene>
    <name evidence="2" type="ORF">IAA28_10365</name>
</gene>
<protein>
    <submittedName>
        <fullName evidence="2">Glycosyltransferase</fullName>
    </submittedName>
</protein>
<dbReference type="InterPro" id="IPR029044">
    <property type="entry name" value="Nucleotide-diphossugar_trans"/>
</dbReference>
<evidence type="ECO:0000313" key="2">
    <source>
        <dbReference type="EMBL" id="HIX53192.1"/>
    </source>
</evidence>
<feature type="non-terminal residue" evidence="2">
    <location>
        <position position="40"/>
    </location>
</feature>
<sequence>MKLLSVAIPCYNSENYMRHCIESLLPGGEEVEILIVDDGS</sequence>
<reference evidence="2" key="2">
    <citation type="submission" date="2021-04" db="EMBL/GenBank/DDBJ databases">
        <authorList>
            <person name="Gilroy R."/>
        </authorList>
    </citation>
    <scope>NUCLEOTIDE SEQUENCE</scope>
    <source>
        <strain evidence="2">ChiGjej4B4-12881</strain>
    </source>
</reference>
<name>A0A9D1W7D9_9FIRM</name>
<accession>A0A9D1W7D9</accession>
<dbReference type="AlphaFoldDB" id="A0A9D1W7D9"/>
<proteinExistence type="predicted"/>
<evidence type="ECO:0000259" key="1">
    <source>
        <dbReference type="Pfam" id="PF00535"/>
    </source>
</evidence>
<dbReference type="EMBL" id="DXEU01000187">
    <property type="protein sequence ID" value="HIX53192.1"/>
    <property type="molecule type" value="Genomic_DNA"/>
</dbReference>
<feature type="domain" description="Glycosyltransferase 2-like" evidence="1">
    <location>
        <begin position="5"/>
        <end position="40"/>
    </location>
</feature>
<organism evidence="2 3">
    <name type="scientific">Candidatus Lachnoclostridium stercoripullorum</name>
    <dbReference type="NCBI Taxonomy" id="2838635"/>
    <lineage>
        <taxon>Bacteria</taxon>
        <taxon>Bacillati</taxon>
        <taxon>Bacillota</taxon>
        <taxon>Clostridia</taxon>
        <taxon>Lachnospirales</taxon>
        <taxon>Lachnospiraceae</taxon>
    </lineage>
</organism>
<dbReference type="InterPro" id="IPR001173">
    <property type="entry name" value="Glyco_trans_2-like"/>
</dbReference>
<dbReference type="Gene3D" id="3.90.550.10">
    <property type="entry name" value="Spore Coat Polysaccharide Biosynthesis Protein SpsA, Chain A"/>
    <property type="match status" value="1"/>
</dbReference>
<dbReference type="SUPFAM" id="SSF53448">
    <property type="entry name" value="Nucleotide-diphospho-sugar transferases"/>
    <property type="match status" value="1"/>
</dbReference>
<dbReference type="Proteomes" id="UP000886780">
    <property type="component" value="Unassembled WGS sequence"/>
</dbReference>
<evidence type="ECO:0000313" key="3">
    <source>
        <dbReference type="Proteomes" id="UP000886780"/>
    </source>
</evidence>
<dbReference type="Pfam" id="PF00535">
    <property type="entry name" value="Glycos_transf_2"/>
    <property type="match status" value="1"/>
</dbReference>
<comment type="caution">
    <text evidence="2">The sequence shown here is derived from an EMBL/GenBank/DDBJ whole genome shotgun (WGS) entry which is preliminary data.</text>
</comment>
<reference evidence="2" key="1">
    <citation type="journal article" date="2021" name="PeerJ">
        <title>Extensive microbial diversity within the chicken gut microbiome revealed by metagenomics and culture.</title>
        <authorList>
            <person name="Gilroy R."/>
            <person name="Ravi A."/>
            <person name="Getino M."/>
            <person name="Pursley I."/>
            <person name="Horton D.L."/>
            <person name="Alikhan N.F."/>
            <person name="Baker D."/>
            <person name="Gharbi K."/>
            <person name="Hall N."/>
            <person name="Watson M."/>
            <person name="Adriaenssens E.M."/>
            <person name="Foster-Nyarko E."/>
            <person name="Jarju S."/>
            <person name="Secka A."/>
            <person name="Antonio M."/>
            <person name="Oren A."/>
            <person name="Chaudhuri R.R."/>
            <person name="La Ragione R."/>
            <person name="Hildebrand F."/>
            <person name="Pallen M.J."/>
        </authorList>
    </citation>
    <scope>NUCLEOTIDE SEQUENCE</scope>
    <source>
        <strain evidence="2">ChiGjej4B4-12881</strain>
    </source>
</reference>